<evidence type="ECO:0000256" key="1">
    <source>
        <dbReference type="SAM" id="Phobius"/>
    </source>
</evidence>
<evidence type="ECO:0000313" key="3">
    <source>
        <dbReference type="Proteomes" id="UP000534294"/>
    </source>
</evidence>
<name>A0A7W7YKS2_9BACT</name>
<feature type="transmembrane region" description="Helical" evidence="1">
    <location>
        <begin position="63"/>
        <end position="82"/>
    </location>
</feature>
<comment type="caution">
    <text evidence="2">The sequence shown here is derived from an EMBL/GenBank/DDBJ whole genome shotgun (WGS) entry which is preliminary data.</text>
</comment>
<organism evidence="2 3">
    <name type="scientific">Prosthecobacter dejongeii</name>
    <dbReference type="NCBI Taxonomy" id="48465"/>
    <lineage>
        <taxon>Bacteria</taxon>
        <taxon>Pseudomonadati</taxon>
        <taxon>Verrucomicrobiota</taxon>
        <taxon>Verrucomicrobiia</taxon>
        <taxon>Verrucomicrobiales</taxon>
        <taxon>Verrucomicrobiaceae</taxon>
        <taxon>Prosthecobacter</taxon>
    </lineage>
</organism>
<evidence type="ECO:0000313" key="2">
    <source>
        <dbReference type="EMBL" id="MBB5037904.1"/>
    </source>
</evidence>
<feature type="transmembrane region" description="Helical" evidence="1">
    <location>
        <begin position="30"/>
        <end position="51"/>
    </location>
</feature>
<reference evidence="2 3" key="1">
    <citation type="submission" date="2020-08" db="EMBL/GenBank/DDBJ databases">
        <title>Genomic Encyclopedia of Type Strains, Phase IV (KMG-IV): sequencing the most valuable type-strain genomes for metagenomic binning, comparative biology and taxonomic classification.</title>
        <authorList>
            <person name="Goeker M."/>
        </authorList>
    </citation>
    <scope>NUCLEOTIDE SEQUENCE [LARGE SCALE GENOMIC DNA]</scope>
    <source>
        <strain evidence="2 3">DSM 12251</strain>
    </source>
</reference>
<accession>A0A7W7YKS2</accession>
<sequence length="144" mass="16512">MDSSDDWMKRAAARLASAREDPHTAWVLDLLDWISIPLLIVLLLPYLLLIWKFRSPWVGIFPAWMGLLAWYVWGCFISPYLAMKWTGDRRVWSAFPEGPAVIAIAFVGWLPATILSLMTWMVNICWRKLSQPSKKNQGEPLGPP</sequence>
<gene>
    <name evidence="2" type="ORF">HNQ64_002153</name>
</gene>
<keyword evidence="1" id="KW-1133">Transmembrane helix</keyword>
<keyword evidence="3" id="KW-1185">Reference proteome</keyword>
<dbReference type="AlphaFoldDB" id="A0A7W7YKS2"/>
<keyword evidence="1" id="KW-0812">Transmembrane</keyword>
<dbReference type="RefSeq" id="WP_184208198.1">
    <property type="nucleotide sequence ID" value="NZ_JACHIF010000003.1"/>
</dbReference>
<feature type="transmembrane region" description="Helical" evidence="1">
    <location>
        <begin position="102"/>
        <end position="126"/>
    </location>
</feature>
<dbReference type="Proteomes" id="UP000534294">
    <property type="component" value="Unassembled WGS sequence"/>
</dbReference>
<keyword evidence="1" id="KW-0472">Membrane</keyword>
<protein>
    <submittedName>
        <fullName evidence="2">Uncharacterized protein</fullName>
    </submittedName>
</protein>
<proteinExistence type="predicted"/>
<dbReference type="EMBL" id="JACHIF010000003">
    <property type="protein sequence ID" value="MBB5037904.1"/>
    <property type="molecule type" value="Genomic_DNA"/>
</dbReference>